<dbReference type="Proteomes" id="UP000663760">
    <property type="component" value="Chromosome 1"/>
</dbReference>
<evidence type="ECO:0000256" key="1">
    <source>
        <dbReference type="SAM" id="MobiDB-lite"/>
    </source>
</evidence>
<keyword evidence="3" id="KW-1185">Reference proteome</keyword>
<organism evidence="2 3">
    <name type="scientific">Spirodela intermedia</name>
    <name type="common">Intermediate duckweed</name>
    <dbReference type="NCBI Taxonomy" id="51605"/>
    <lineage>
        <taxon>Eukaryota</taxon>
        <taxon>Viridiplantae</taxon>
        <taxon>Streptophyta</taxon>
        <taxon>Embryophyta</taxon>
        <taxon>Tracheophyta</taxon>
        <taxon>Spermatophyta</taxon>
        <taxon>Magnoliopsida</taxon>
        <taxon>Liliopsida</taxon>
        <taxon>Araceae</taxon>
        <taxon>Lemnoideae</taxon>
        <taxon>Spirodela</taxon>
    </lineage>
</organism>
<dbReference type="AlphaFoldDB" id="A0A7I8JX33"/>
<dbReference type="GO" id="GO:0005634">
    <property type="term" value="C:nucleus"/>
    <property type="evidence" value="ECO:0007669"/>
    <property type="project" value="TreeGrafter"/>
</dbReference>
<evidence type="ECO:0000313" key="3">
    <source>
        <dbReference type="Proteomes" id="UP000663760"/>
    </source>
</evidence>
<sequence length="217" mass="24444">MIGAASLRCHCAPSLVLERAEIGSRRAKAPSSAVRYVRPVVICSASGSGTAENGASSVPKLEPFSRSRIERLVKDPSFLQKTENDLTEYCSRLEGDDSYSCWRAYFELKDLEKEMQQDDVEKFVRQAGGNQSLIDCLHGLTAVEKMHSQRHPEEAVPVKAEREKERPFPVPDGLPPTAEELEEEEKARMPDSPFTRMLRRRGRLPAWYSQAPDHETD</sequence>
<dbReference type="GO" id="GO:0036033">
    <property type="term" value="F:mediator complex binding"/>
    <property type="evidence" value="ECO:0007669"/>
    <property type="project" value="InterPro"/>
</dbReference>
<evidence type="ECO:0000313" key="2">
    <source>
        <dbReference type="EMBL" id="CAA7387683.1"/>
    </source>
</evidence>
<feature type="region of interest" description="Disordered" evidence="1">
    <location>
        <begin position="146"/>
        <end position="217"/>
    </location>
</feature>
<dbReference type="OrthoDB" id="1924011at2759"/>
<dbReference type="PANTHER" id="PTHR36345:SF1">
    <property type="entry name" value="CCG-BINDING PROTEIN 1"/>
    <property type="match status" value="1"/>
</dbReference>
<dbReference type="InterPro" id="IPR037502">
    <property type="entry name" value="CBP1"/>
</dbReference>
<protein>
    <submittedName>
        <fullName evidence="2">Uncharacterized protein</fullName>
    </submittedName>
</protein>
<feature type="compositionally biased region" description="Basic and acidic residues" evidence="1">
    <location>
        <begin position="146"/>
        <end position="167"/>
    </location>
</feature>
<reference evidence="2" key="1">
    <citation type="submission" date="2020-02" db="EMBL/GenBank/DDBJ databases">
        <authorList>
            <person name="Scholz U."/>
            <person name="Mascher M."/>
            <person name="Fiebig A."/>
        </authorList>
    </citation>
    <scope>NUCLEOTIDE SEQUENCE</scope>
</reference>
<dbReference type="GO" id="GO:0005829">
    <property type="term" value="C:cytosol"/>
    <property type="evidence" value="ECO:0007669"/>
    <property type="project" value="TreeGrafter"/>
</dbReference>
<gene>
    <name evidence="2" type="ORF">SI8410_01000084</name>
</gene>
<dbReference type="EMBL" id="LR746264">
    <property type="protein sequence ID" value="CAA7387683.1"/>
    <property type="molecule type" value="Genomic_DNA"/>
</dbReference>
<dbReference type="GO" id="GO:0010183">
    <property type="term" value="P:pollen tube guidance"/>
    <property type="evidence" value="ECO:0007669"/>
    <property type="project" value="InterPro"/>
</dbReference>
<proteinExistence type="predicted"/>
<dbReference type="PANTHER" id="PTHR36345">
    <property type="entry name" value="CCG-BINDING PROTEIN 1"/>
    <property type="match status" value="1"/>
</dbReference>
<name>A0A7I8JX33_SPIIN</name>
<accession>A0A7I8JX33</accession>